<dbReference type="GO" id="GO:0005634">
    <property type="term" value="C:nucleus"/>
    <property type="evidence" value="ECO:0007669"/>
    <property type="project" value="UniProtKB-SubCell"/>
</dbReference>
<dbReference type="SUPFAM" id="SSF50978">
    <property type="entry name" value="WD40 repeat-like"/>
    <property type="match status" value="1"/>
</dbReference>
<evidence type="ECO:0000313" key="16">
    <source>
        <dbReference type="RefSeq" id="XP_020086705.1"/>
    </source>
</evidence>
<dbReference type="InterPro" id="IPR052416">
    <property type="entry name" value="GTF3C_component"/>
</dbReference>
<dbReference type="RefSeq" id="XP_020086696.1">
    <property type="nucleotide sequence ID" value="XM_020231107.1"/>
</dbReference>
<evidence type="ECO:0000313" key="14">
    <source>
        <dbReference type="RefSeq" id="XP_020086702.1"/>
    </source>
</evidence>
<dbReference type="GO" id="GO:0003677">
    <property type="term" value="F:DNA binding"/>
    <property type="evidence" value="ECO:0007669"/>
    <property type="project" value="InterPro"/>
</dbReference>
<evidence type="ECO:0000313" key="10">
    <source>
        <dbReference type="RefSeq" id="XP_020086698.1"/>
    </source>
</evidence>
<dbReference type="InterPro" id="IPR017956">
    <property type="entry name" value="AT_hook_DNA-bd_motif"/>
</dbReference>
<dbReference type="RefSeq" id="XP_020086698.1">
    <property type="nucleotide sequence ID" value="XM_020231109.1"/>
</dbReference>
<dbReference type="GO" id="GO:0000127">
    <property type="term" value="C:transcription factor TFIIIC complex"/>
    <property type="evidence" value="ECO:0007669"/>
    <property type="project" value="TreeGrafter"/>
</dbReference>
<evidence type="ECO:0000256" key="4">
    <source>
        <dbReference type="SAM" id="MobiDB-lite"/>
    </source>
</evidence>
<evidence type="ECO:0000256" key="3">
    <source>
        <dbReference type="ARBA" id="ARBA00023242"/>
    </source>
</evidence>
<name>A0A6P5ESK5_ANACO</name>
<evidence type="ECO:0000313" key="17">
    <source>
        <dbReference type="RefSeq" id="XP_020086706.1"/>
    </source>
</evidence>
<dbReference type="RefSeq" id="XP_020086705.1">
    <property type="nucleotide sequence ID" value="XM_020231116.1"/>
</dbReference>
<dbReference type="RefSeq" id="XP_020086701.1">
    <property type="nucleotide sequence ID" value="XM_020231112.1"/>
</dbReference>
<evidence type="ECO:0000313" key="7">
    <source>
        <dbReference type="RefSeq" id="XP_020086695.1"/>
    </source>
</evidence>
<dbReference type="RefSeq" id="XP_020086699.1">
    <property type="nucleotide sequence ID" value="XM_020231110.1"/>
</dbReference>
<feature type="region of interest" description="Disordered" evidence="4">
    <location>
        <begin position="339"/>
        <end position="368"/>
    </location>
</feature>
<keyword evidence="3" id="KW-0539">Nucleus</keyword>
<feature type="region of interest" description="Disordered" evidence="4">
    <location>
        <begin position="202"/>
        <end position="293"/>
    </location>
</feature>
<dbReference type="InterPro" id="IPR036322">
    <property type="entry name" value="WD40_repeat_dom_sf"/>
</dbReference>
<feature type="compositionally biased region" description="Basic residues" evidence="4">
    <location>
        <begin position="414"/>
        <end position="424"/>
    </location>
</feature>
<dbReference type="PRINTS" id="PR00929">
    <property type="entry name" value="ATHOOK"/>
</dbReference>
<dbReference type="GO" id="GO:0006383">
    <property type="term" value="P:transcription by RNA polymerase III"/>
    <property type="evidence" value="ECO:0007669"/>
    <property type="project" value="TreeGrafter"/>
</dbReference>
<dbReference type="SMART" id="SM00384">
    <property type="entry name" value="AT_hook"/>
    <property type="match status" value="5"/>
</dbReference>
<evidence type="ECO:0000313" key="15">
    <source>
        <dbReference type="RefSeq" id="XP_020086704.1"/>
    </source>
</evidence>
<evidence type="ECO:0000256" key="1">
    <source>
        <dbReference type="ARBA" id="ARBA00004123"/>
    </source>
</evidence>
<evidence type="ECO:0000313" key="5">
    <source>
        <dbReference type="Proteomes" id="UP000515123"/>
    </source>
</evidence>
<dbReference type="AlphaFoldDB" id="A0A6P5ESK5"/>
<dbReference type="RefSeq" id="XP_020086707.1">
    <property type="nucleotide sequence ID" value="XM_020231118.1"/>
</dbReference>
<evidence type="ECO:0000313" key="9">
    <source>
        <dbReference type="RefSeq" id="XP_020086697.1"/>
    </source>
</evidence>
<dbReference type="RefSeq" id="XP_020086706.1">
    <property type="nucleotide sequence ID" value="XM_020231117.1"/>
</dbReference>
<dbReference type="Gene3D" id="2.130.10.10">
    <property type="entry name" value="YVTN repeat-like/Quinoprotein amine dehydrogenase"/>
    <property type="match status" value="1"/>
</dbReference>
<keyword evidence="5" id="KW-1185">Reference proteome</keyword>
<dbReference type="RefSeq" id="XP_020086702.1">
    <property type="nucleotide sequence ID" value="XM_020231113.1"/>
</dbReference>
<dbReference type="InterPro" id="IPR001680">
    <property type="entry name" value="WD40_rpt"/>
</dbReference>
<feature type="region of interest" description="Disordered" evidence="4">
    <location>
        <begin position="978"/>
        <end position="1015"/>
    </location>
</feature>
<proteinExistence type="predicted"/>
<evidence type="ECO:0000313" key="19">
    <source>
        <dbReference type="RefSeq" id="XP_020086708.1"/>
    </source>
</evidence>
<dbReference type="RefSeq" id="XP_020086695.1">
    <property type="nucleotide sequence ID" value="XM_020231106.1"/>
</dbReference>
<evidence type="ECO:0000313" key="13">
    <source>
        <dbReference type="RefSeq" id="XP_020086701.1"/>
    </source>
</evidence>
<dbReference type="RefSeq" id="XP_020086694.1">
    <property type="nucleotide sequence ID" value="XM_020231105.1"/>
</dbReference>
<reference evidence="6 7" key="2">
    <citation type="submission" date="2025-04" db="UniProtKB">
        <authorList>
            <consortium name="RefSeq"/>
        </authorList>
    </citation>
    <scope>IDENTIFICATION</scope>
    <source>
        <tissue evidence="6 7">Leaf</tissue>
    </source>
</reference>
<feature type="compositionally biased region" description="Basic residues" evidence="4">
    <location>
        <begin position="345"/>
        <end position="364"/>
    </location>
</feature>
<dbReference type="RefSeq" id="XP_020086708.1">
    <property type="nucleotide sequence ID" value="XM_020231119.1"/>
</dbReference>
<keyword evidence="2" id="KW-0804">Transcription</keyword>
<feature type="region of interest" description="Disordered" evidence="4">
    <location>
        <begin position="1"/>
        <end position="20"/>
    </location>
</feature>
<dbReference type="RefSeq" id="XP_020086697.1">
    <property type="nucleotide sequence ID" value="XM_020231108.1"/>
</dbReference>
<dbReference type="PANTHER" id="PTHR15052">
    <property type="entry name" value="RNA POLYMERASE III TRANSCRIPTION INITIATION FACTOR COMPLEX SUBUNIT"/>
    <property type="match status" value="1"/>
</dbReference>
<dbReference type="RefSeq" id="XP_020086704.1">
    <property type="nucleotide sequence ID" value="XM_020231115.1"/>
</dbReference>
<feature type="region of interest" description="Disordered" evidence="4">
    <location>
        <begin position="407"/>
        <end position="432"/>
    </location>
</feature>
<dbReference type="Proteomes" id="UP000515123">
    <property type="component" value="Linkage group 4"/>
</dbReference>
<evidence type="ECO:0000313" key="8">
    <source>
        <dbReference type="RefSeq" id="XP_020086696.1"/>
    </source>
</evidence>
<evidence type="ECO:0000313" key="11">
    <source>
        <dbReference type="RefSeq" id="XP_020086699.1"/>
    </source>
</evidence>
<dbReference type="SMART" id="SM00320">
    <property type="entry name" value="WD40"/>
    <property type="match status" value="5"/>
</dbReference>
<dbReference type="InterPro" id="IPR015943">
    <property type="entry name" value="WD40/YVTN_repeat-like_dom_sf"/>
</dbReference>
<feature type="compositionally biased region" description="Basic and acidic residues" evidence="4">
    <location>
        <begin position="994"/>
        <end position="1015"/>
    </location>
</feature>
<sequence length="1073" mass="117862">MDAATRGVESAVVDRDRSEEKGATTGGVAVSLFDHSVESFFSAMNSISALCGAPVDSGFDPSEIERFSSMITFLKEWRHFTYDPKVVRFARDNQTTQTRDVSGEITLPQYSSVAVPEMEQLSDNKKCLDSDFVLHAGGHVSALDWCPRIQDKPDTNISCEYLAVAAHPPSSTHHKIGSPLVGRGAIQIWCLLNLNEIVKPYSTVPKSGARPKKEQVGDVEQDTINTMKVLTTPRPRGRPRKRPIQNPSSGEGGSSLPRPRGRPPKRPILAFDDSKEPPLKRPRGRPRKYPTSIIDDVSSRVEYSLCNKLQAVCVEDSTLPLTVDSSEVASGFHALADINCEKSTQKRPKGRPRKKSHSGRKHTSVIRSTSNDCSINQIENVNEAVLSLRVASSDALLARPDGIDATCKEELTQRRGRGRPRKKPLSSGDSSLIASGVKAEKAMGMLPTSSGHGALTENSLLDQCQTGHASAAEVFEGSTRRTLFIKPGENRSTKEETMEYNSRTINEDGFQDKTLLGVSENELPVEIISVSSQIAAPVISLTNDDKLIACTQKPRIKEKEIEASCKNSGYPASSANDADNKLSMEVVPTPDNDCKLLSNEVSQDLPNQINMSSSIPKDIASPRIVLCLGHNGRVAWDVKWRPCQGNSLAGKTHMGYLAVLLGNGILEVWEVPLPGMVQYLYSYARSEGTDPRFVKLEPIFRSSTVKCGDRQSIPLAVEWSSSLPHDLLLAGCHDGVVALWKFTSHSSSQESKPLVCFTADSVPIRALSWVPYGSDGENPNLFVTAGHEGLKFWDVRDPFRPLWDLNPAQRAVLSLDWIKDLRCLVISFDDGTMRILSLPKAANDVPVTGSPFAGTKCQGLHGFTCSAFAIWSVQVSQTTGVVAYCSADGSVVRFQLRANYVKDPNRNRVPYFLCGSLTEEGHVLNINSSLPNIPLRNVPVSLKKVPGHGYLFDAGRPKEANSTDLGDTRAMVKKFNNSQAPPVKRSNSKLRKSGKNESEFINDAKEQEKTSRNLEEGCSQEYDVLPPKIVAMQRVRWNMNKGSERWLCFGGAAGIIRCQKIPLSTYYNNRKLM</sequence>
<dbReference type="PANTHER" id="PTHR15052:SF2">
    <property type="entry name" value="GENERAL TRANSCRIPTION FACTOR 3C POLYPEPTIDE 2"/>
    <property type="match status" value="1"/>
</dbReference>
<dbReference type="RefSeq" id="XP_020086700.1">
    <property type="nucleotide sequence ID" value="XM_020231111.1"/>
</dbReference>
<evidence type="ECO:0000313" key="6">
    <source>
        <dbReference type="RefSeq" id="XP_020086694.1"/>
    </source>
</evidence>
<reference evidence="5" key="1">
    <citation type="journal article" date="2015" name="Nat. Genet.">
        <title>The pineapple genome and the evolution of CAM photosynthesis.</title>
        <authorList>
            <person name="Ming R."/>
            <person name="VanBuren R."/>
            <person name="Wai C.M."/>
            <person name="Tang H."/>
            <person name="Schatz M.C."/>
            <person name="Bowers J.E."/>
            <person name="Lyons E."/>
            <person name="Wang M.L."/>
            <person name="Chen J."/>
            <person name="Biggers E."/>
            <person name="Zhang J."/>
            <person name="Huang L."/>
            <person name="Zhang L."/>
            <person name="Miao W."/>
            <person name="Zhang J."/>
            <person name="Ye Z."/>
            <person name="Miao C."/>
            <person name="Lin Z."/>
            <person name="Wang H."/>
            <person name="Zhou H."/>
            <person name="Yim W.C."/>
            <person name="Priest H.D."/>
            <person name="Zheng C."/>
            <person name="Woodhouse M."/>
            <person name="Edger P.P."/>
            <person name="Guyot R."/>
            <person name="Guo H.B."/>
            <person name="Guo H."/>
            <person name="Zheng G."/>
            <person name="Singh R."/>
            <person name="Sharma A."/>
            <person name="Min X."/>
            <person name="Zheng Y."/>
            <person name="Lee H."/>
            <person name="Gurtowski J."/>
            <person name="Sedlazeck F.J."/>
            <person name="Harkess A."/>
            <person name="McKain M.R."/>
            <person name="Liao Z."/>
            <person name="Fang J."/>
            <person name="Liu J."/>
            <person name="Zhang X."/>
            <person name="Zhang Q."/>
            <person name="Hu W."/>
            <person name="Qin Y."/>
            <person name="Wang K."/>
            <person name="Chen L.Y."/>
            <person name="Shirley N."/>
            <person name="Lin Y.R."/>
            <person name="Liu L.Y."/>
            <person name="Hernandez A.G."/>
            <person name="Wright C.L."/>
            <person name="Bulone V."/>
            <person name="Tuskan G.A."/>
            <person name="Heath K."/>
            <person name="Zee F."/>
            <person name="Moore P.H."/>
            <person name="Sunkar R."/>
            <person name="Leebens-Mack J.H."/>
            <person name="Mockler T."/>
            <person name="Bennetzen J.L."/>
            <person name="Freeling M."/>
            <person name="Sankoff D."/>
            <person name="Paterson A.H."/>
            <person name="Zhu X."/>
            <person name="Yang X."/>
            <person name="Smith J.A."/>
            <person name="Cushman J.C."/>
            <person name="Paull R.E."/>
            <person name="Yu Q."/>
        </authorList>
    </citation>
    <scope>NUCLEOTIDE SEQUENCE [LARGE SCALE GENOMIC DNA]</scope>
    <source>
        <strain evidence="5">cv. F153</strain>
    </source>
</reference>
<evidence type="ECO:0000313" key="12">
    <source>
        <dbReference type="RefSeq" id="XP_020086700.1"/>
    </source>
</evidence>
<dbReference type="OrthoDB" id="4703at2759"/>
<accession>A0A6P5ESK5</accession>
<gene>
    <name evidence="6 7 8 9 10 11 12 13 14 15 16 17 18 19" type="primary">LOC109709049</name>
</gene>
<dbReference type="GeneID" id="109709049"/>
<organism evidence="17">
    <name type="scientific">Ananas comosus</name>
    <name type="common">Pineapple</name>
    <name type="synonym">Ananas ananas</name>
    <dbReference type="NCBI Taxonomy" id="4615"/>
    <lineage>
        <taxon>Eukaryota</taxon>
        <taxon>Viridiplantae</taxon>
        <taxon>Streptophyta</taxon>
        <taxon>Embryophyta</taxon>
        <taxon>Tracheophyta</taxon>
        <taxon>Spermatophyta</taxon>
        <taxon>Magnoliopsida</taxon>
        <taxon>Liliopsida</taxon>
        <taxon>Poales</taxon>
        <taxon>Bromeliaceae</taxon>
        <taxon>Bromelioideae</taxon>
        <taxon>Ananas</taxon>
    </lineage>
</organism>
<evidence type="ECO:0000313" key="18">
    <source>
        <dbReference type="RefSeq" id="XP_020086707.1"/>
    </source>
</evidence>
<protein>
    <submittedName>
        <fullName evidence="6 7">Uncharacterized protein LOC109709049</fullName>
    </submittedName>
</protein>
<evidence type="ECO:0000256" key="2">
    <source>
        <dbReference type="ARBA" id="ARBA00023163"/>
    </source>
</evidence>
<comment type="subcellular location">
    <subcellularLocation>
        <location evidence="1">Nucleus</location>
    </subcellularLocation>
</comment>